<dbReference type="AlphaFoldDB" id="A0A427YJ72"/>
<keyword evidence="4" id="KW-1185">Reference proteome</keyword>
<keyword evidence="2" id="KW-1133">Transmembrane helix</keyword>
<feature type="compositionally biased region" description="Polar residues" evidence="1">
    <location>
        <begin position="330"/>
        <end position="344"/>
    </location>
</feature>
<reference evidence="3 4" key="1">
    <citation type="submission" date="2018-11" db="EMBL/GenBank/DDBJ databases">
        <title>Genome sequence of Saitozyma podzolica DSM 27192.</title>
        <authorList>
            <person name="Aliyu H."/>
            <person name="Gorte O."/>
            <person name="Ochsenreither K."/>
        </authorList>
    </citation>
    <scope>NUCLEOTIDE SEQUENCE [LARGE SCALE GENOMIC DNA]</scope>
    <source>
        <strain evidence="3 4">DSM 27192</strain>
    </source>
</reference>
<evidence type="ECO:0000256" key="2">
    <source>
        <dbReference type="SAM" id="Phobius"/>
    </source>
</evidence>
<evidence type="ECO:0000313" key="4">
    <source>
        <dbReference type="Proteomes" id="UP000279259"/>
    </source>
</evidence>
<dbReference type="EMBL" id="RSCD01000009">
    <property type="protein sequence ID" value="RSH91113.1"/>
    <property type="molecule type" value="Genomic_DNA"/>
</dbReference>
<accession>A0A427YJ72</accession>
<dbReference type="Gene3D" id="2.60.120.260">
    <property type="entry name" value="Galactose-binding domain-like"/>
    <property type="match status" value="1"/>
</dbReference>
<dbReference type="OrthoDB" id="2588189at2759"/>
<name>A0A427YJ72_9TREE</name>
<sequence length="344" mass="36336">MSSAKNYTIDDSQWSTPALSLSPGWNMLRTNGSDEYLNATQVEEMSPLLGSFWNSSISWTTSNGSSTTLSFVGTDIYAYGLSGPSQSPYIAQLDNSTVGTYTARAADTDYHHLLFSAHDLQDGVTHQLTLVNAQEGASLAFDYAVVTSVAAFESPQQLASASASLLAASSASAAAAAAASYSEALLNPNGYTAAQLASLTAVYHFHWNPPAYFVVVFGSLVGCLSLVAVSIMFLRSWVKDGSWRSIGSAIRERFGNRNRNRSGSGTGTGSERESETGSKHGDGESGSYLLKDEKRRPSSRVLNALRRGKISPPLHPENGAANVPGAERGSGTSAASSGDVQHGW</sequence>
<dbReference type="Proteomes" id="UP000279259">
    <property type="component" value="Unassembled WGS sequence"/>
</dbReference>
<keyword evidence="2" id="KW-0812">Transmembrane</keyword>
<protein>
    <submittedName>
        <fullName evidence="3">Uncharacterized protein</fullName>
    </submittedName>
</protein>
<feature type="compositionally biased region" description="Basic and acidic residues" evidence="1">
    <location>
        <begin position="270"/>
        <end position="283"/>
    </location>
</feature>
<evidence type="ECO:0000256" key="1">
    <source>
        <dbReference type="SAM" id="MobiDB-lite"/>
    </source>
</evidence>
<evidence type="ECO:0000313" key="3">
    <source>
        <dbReference type="EMBL" id="RSH91113.1"/>
    </source>
</evidence>
<comment type="caution">
    <text evidence="3">The sequence shown here is derived from an EMBL/GenBank/DDBJ whole genome shotgun (WGS) entry which is preliminary data.</text>
</comment>
<organism evidence="3 4">
    <name type="scientific">Saitozyma podzolica</name>
    <dbReference type="NCBI Taxonomy" id="1890683"/>
    <lineage>
        <taxon>Eukaryota</taxon>
        <taxon>Fungi</taxon>
        <taxon>Dikarya</taxon>
        <taxon>Basidiomycota</taxon>
        <taxon>Agaricomycotina</taxon>
        <taxon>Tremellomycetes</taxon>
        <taxon>Tremellales</taxon>
        <taxon>Trimorphomycetaceae</taxon>
        <taxon>Saitozyma</taxon>
    </lineage>
</organism>
<keyword evidence="2" id="KW-0472">Membrane</keyword>
<feature type="region of interest" description="Disordered" evidence="1">
    <location>
        <begin position="256"/>
        <end position="344"/>
    </location>
</feature>
<gene>
    <name evidence="3" type="ORF">EHS25_010289</name>
</gene>
<proteinExistence type="predicted"/>
<feature type="transmembrane region" description="Helical" evidence="2">
    <location>
        <begin position="211"/>
        <end position="234"/>
    </location>
</feature>